<organism evidence="1">
    <name type="scientific">Amphimedon queenslandica</name>
    <name type="common">Sponge</name>
    <dbReference type="NCBI Taxonomy" id="400682"/>
    <lineage>
        <taxon>Eukaryota</taxon>
        <taxon>Metazoa</taxon>
        <taxon>Porifera</taxon>
        <taxon>Demospongiae</taxon>
        <taxon>Heteroscleromorpha</taxon>
        <taxon>Haplosclerida</taxon>
        <taxon>Niphatidae</taxon>
        <taxon>Amphimedon</taxon>
    </lineage>
</organism>
<accession>A0A1X7UVK6</accession>
<sequence>MGKDVQSHLANITTVFSRLRDTALKVKPSKCEFFKREVKSVLDYIICSSSIVGNSVNFFVHPEHPLNLSDHLPLSASFCFSCPSPAPPLSANAKINWSEAKNDGSITLYSDAVSLMLEPLLHTSGQSICEFNNEIVCVVSLSLEMALSALFVMLANLLGDNGTQMVALKVVTSMTICKPPRNLSEME</sequence>
<dbReference type="InParanoid" id="A0A1X7UVK6"/>
<evidence type="ECO:0000313" key="1">
    <source>
        <dbReference type="EnsemblMetazoa" id="Aqu2.1.31701_001"/>
    </source>
</evidence>
<protein>
    <submittedName>
        <fullName evidence="1">Uncharacterized protein</fullName>
    </submittedName>
</protein>
<proteinExistence type="predicted"/>
<dbReference type="InterPro" id="IPR043128">
    <property type="entry name" value="Rev_trsase/Diguanyl_cyclase"/>
</dbReference>
<dbReference type="Gene3D" id="3.30.70.270">
    <property type="match status" value="1"/>
</dbReference>
<dbReference type="InterPro" id="IPR036691">
    <property type="entry name" value="Endo/exonu/phosph_ase_sf"/>
</dbReference>
<name>A0A1X7UVK6_AMPQE</name>
<dbReference type="AlphaFoldDB" id="A0A1X7UVK6"/>
<dbReference type="EnsemblMetazoa" id="Aqu2.1.31701_001">
    <property type="protein sequence ID" value="Aqu2.1.31701_001"/>
    <property type="gene ID" value="Aqu2.1.31701"/>
</dbReference>
<dbReference type="SUPFAM" id="SSF56219">
    <property type="entry name" value="DNase I-like"/>
    <property type="match status" value="1"/>
</dbReference>
<reference evidence="1" key="1">
    <citation type="submission" date="2017-05" db="UniProtKB">
        <authorList>
            <consortium name="EnsemblMetazoa"/>
        </authorList>
    </citation>
    <scope>IDENTIFICATION</scope>
</reference>